<keyword evidence="3" id="KW-1185">Reference proteome</keyword>
<comment type="caution">
    <text evidence="2">The sequence shown here is derived from an EMBL/GenBank/DDBJ whole genome shotgun (WGS) entry which is preliminary data.</text>
</comment>
<feature type="domain" description="Xaa-Pro dipeptidyl-peptidase-like" evidence="1">
    <location>
        <begin position="24"/>
        <end position="199"/>
    </location>
</feature>
<name>A0ABS5Q9X1_9PROT</name>
<dbReference type="PANTHER" id="PTHR47751">
    <property type="entry name" value="SUPERFAMILY HYDROLASE, PUTATIVE (AFU_ORTHOLOGUE AFUA_2G16580)-RELATED"/>
    <property type="match status" value="1"/>
</dbReference>
<dbReference type="InterPro" id="IPR000383">
    <property type="entry name" value="Xaa-Pro-like_dom"/>
</dbReference>
<evidence type="ECO:0000313" key="2">
    <source>
        <dbReference type="EMBL" id="MBS7809388.1"/>
    </source>
</evidence>
<proteinExistence type="predicted"/>
<evidence type="ECO:0000259" key="1">
    <source>
        <dbReference type="Pfam" id="PF02129"/>
    </source>
</evidence>
<accession>A0ABS5Q9X1</accession>
<reference evidence="2 3" key="1">
    <citation type="submission" date="2021-05" db="EMBL/GenBank/DDBJ databases">
        <title>Roseococcus sp. XZZS9, whole genome shotgun sequencing project.</title>
        <authorList>
            <person name="Zhao G."/>
            <person name="Shen L."/>
        </authorList>
    </citation>
    <scope>NUCLEOTIDE SEQUENCE [LARGE SCALE GENOMIC DNA]</scope>
    <source>
        <strain evidence="2 3">XZZS9</strain>
    </source>
</reference>
<dbReference type="GO" id="GO:0016787">
    <property type="term" value="F:hydrolase activity"/>
    <property type="evidence" value="ECO:0007669"/>
    <property type="project" value="UniProtKB-KW"/>
</dbReference>
<organism evidence="2 3">
    <name type="scientific">Roseococcus pinisoli</name>
    <dbReference type="NCBI Taxonomy" id="2835040"/>
    <lineage>
        <taxon>Bacteria</taxon>
        <taxon>Pseudomonadati</taxon>
        <taxon>Pseudomonadota</taxon>
        <taxon>Alphaproteobacteria</taxon>
        <taxon>Acetobacterales</taxon>
        <taxon>Roseomonadaceae</taxon>
        <taxon>Roseococcus</taxon>
    </lineage>
</organism>
<dbReference type="Pfam" id="PF02129">
    <property type="entry name" value="Peptidase_S15"/>
    <property type="match status" value="1"/>
</dbReference>
<dbReference type="InterPro" id="IPR051411">
    <property type="entry name" value="Polyketide_trans_af380"/>
</dbReference>
<dbReference type="Gene3D" id="1.10.10.800">
    <property type="match status" value="1"/>
</dbReference>
<protein>
    <submittedName>
        <fullName evidence="2">Alpha/beta hydrolase</fullName>
    </submittedName>
</protein>
<dbReference type="RefSeq" id="WP_213668095.1">
    <property type="nucleotide sequence ID" value="NZ_JAHCDA010000001.1"/>
</dbReference>
<sequence>MEETSAMAKHGNYLPERVTFPSHGDDVAGVVYRPKGDGPFPTVVLLGPYSFEKEQAPTHYATRLADEGFLALAFDPRTVGESGGQPRRLENPKMKNEDVVSALDYLLARPDVDAGRVFALGVCQGGPEMLDISSYEDRIKAVASVTGYYRDRETDLFMIAAGVTENPFDTATAPTLSELEALLAARLERARDAKARYEATGEVVYAPLVDPRLGDRKTGSDAGLPGPLVWSWYGSWTLKGWANRYAIMSDLDHFDYTTAPGVAKLNKPALVIHSDSCMNPAAARRHFESIPTAQKKLIWENGTNHFQYYDQPDVVDRTVGHAADWFREHMA</sequence>
<dbReference type="Gene3D" id="3.40.50.1820">
    <property type="entry name" value="alpha/beta hydrolase"/>
    <property type="match status" value="1"/>
</dbReference>
<dbReference type="InterPro" id="IPR029058">
    <property type="entry name" value="AB_hydrolase_fold"/>
</dbReference>
<dbReference type="PANTHER" id="PTHR47751:SF1">
    <property type="entry name" value="SUPERFAMILY HYDROLASE, PUTATIVE (AFU_ORTHOLOGUE AFUA_2G16580)-RELATED"/>
    <property type="match status" value="1"/>
</dbReference>
<gene>
    <name evidence="2" type="ORF">KHU32_00470</name>
</gene>
<dbReference type="Proteomes" id="UP000766336">
    <property type="component" value="Unassembled WGS sequence"/>
</dbReference>
<keyword evidence="2" id="KW-0378">Hydrolase</keyword>
<evidence type="ECO:0000313" key="3">
    <source>
        <dbReference type="Proteomes" id="UP000766336"/>
    </source>
</evidence>
<dbReference type="EMBL" id="JAHCDA010000001">
    <property type="protein sequence ID" value="MBS7809388.1"/>
    <property type="molecule type" value="Genomic_DNA"/>
</dbReference>
<dbReference type="SUPFAM" id="SSF53474">
    <property type="entry name" value="alpha/beta-Hydrolases"/>
    <property type="match status" value="1"/>
</dbReference>